<evidence type="ECO:0000256" key="1">
    <source>
        <dbReference type="SAM" id="SignalP"/>
    </source>
</evidence>
<evidence type="ECO:0000313" key="2">
    <source>
        <dbReference type="EMBL" id="PNS19527.1"/>
    </source>
</evidence>
<dbReference type="InParanoid" id="A0A2K1QWV7"/>
<name>A0A2K1QWV7_9PEZI</name>
<dbReference type="PANTHER" id="PTHR36578:SF2">
    <property type="entry name" value="PA14 DOMAIN-CONTAINING PROTEIN"/>
    <property type="match status" value="1"/>
</dbReference>
<dbReference type="STRING" id="2082308.A0A2K1QWV7"/>
<protein>
    <submittedName>
        <fullName evidence="2">Sporulation-specific protein 5</fullName>
    </submittedName>
</protein>
<keyword evidence="1" id="KW-0732">Signal</keyword>
<dbReference type="AlphaFoldDB" id="A0A2K1QWV7"/>
<organism evidence="2 3">
    <name type="scientific">Sphaceloma murrayae</name>
    <dbReference type="NCBI Taxonomy" id="2082308"/>
    <lineage>
        <taxon>Eukaryota</taxon>
        <taxon>Fungi</taxon>
        <taxon>Dikarya</taxon>
        <taxon>Ascomycota</taxon>
        <taxon>Pezizomycotina</taxon>
        <taxon>Dothideomycetes</taxon>
        <taxon>Dothideomycetidae</taxon>
        <taxon>Myriangiales</taxon>
        <taxon>Elsinoaceae</taxon>
        <taxon>Sphaceloma</taxon>
    </lineage>
</organism>
<evidence type="ECO:0000313" key="3">
    <source>
        <dbReference type="Proteomes" id="UP000243797"/>
    </source>
</evidence>
<feature type="signal peptide" evidence="1">
    <location>
        <begin position="1"/>
        <end position="22"/>
    </location>
</feature>
<dbReference type="Proteomes" id="UP000243797">
    <property type="component" value="Unassembled WGS sequence"/>
</dbReference>
<keyword evidence="3" id="KW-1185">Reference proteome</keyword>
<proteinExistence type="predicted"/>
<gene>
    <name evidence="2" type="ORF">CAC42_7371</name>
</gene>
<sequence>MVACNSILMSALAGSALTSAQGIDFGLVEALPDVTYSTAPASVTAQVVTYDVSSILSSAIPQITDTDIPATTLIAPVSLTKRAACDVQPTGASGYAYSPDAATAFKTAPVFASAALAAPTPAGYNLAFSNANAANNAYGYMGYTNLKTYDTELCASKCNAMLGCQAVNVYFERAPKVDPGTNCQNPAGQTYIKCAFWGGPVTTENANNYGQFRSQFQVVIAGSNGYQNRSIATPAGYSSPTYLGNAAINAPYDTEGADSYMGVAIFTSGPFSTQLCADACAMKTDYNTRNPPDNGPVQTCQFFNTYILYINNSQHLQGQYCAMYSESWSQKVATNKGQYRGSDKYLITNSFAFANAHSPGAQPDKPLAVFQASKDIVYNTLQPFCSTLLSYTTTVTTTTSTIVTTPTTTVTTTVTITSVSLNFPFKRQADATMSDPTPVPSALSSLLLPKPVPSPTSAKRALAYHVKRQIPAIPKQLTRYPITVVSTACSSNATPVKDTSTITASTTSTASAMSVEQTVTATVTTQQTVDDPGCVNSPPLLVESSAIFDQKCKKRAGTDSFLRTSDAANVPACRSACDHNIFCWVFLFQASTKKCFLYGTYTAISTLDYVGDPDYSTGRVVF</sequence>
<feature type="chain" id="PRO_5014406091" evidence="1">
    <location>
        <begin position="23"/>
        <end position="622"/>
    </location>
</feature>
<dbReference type="PANTHER" id="PTHR36578">
    <property type="entry name" value="CHROMOSOME 15, WHOLE GENOME SHOTGUN SEQUENCE"/>
    <property type="match status" value="1"/>
</dbReference>
<comment type="caution">
    <text evidence="2">The sequence shown here is derived from an EMBL/GenBank/DDBJ whole genome shotgun (WGS) entry which is preliminary data.</text>
</comment>
<reference evidence="2 3" key="1">
    <citation type="submission" date="2017-06" db="EMBL/GenBank/DDBJ databases">
        <title>Draft genome sequence of a variant of Elsinoe murrayae.</title>
        <authorList>
            <person name="Cheng Q."/>
        </authorList>
    </citation>
    <scope>NUCLEOTIDE SEQUENCE [LARGE SCALE GENOMIC DNA]</scope>
    <source>
        <strain evidence="2 3">CQ-2017a</strain>
    </source>
</reference>
<accession>A0A2K1QWV7</accession>
<dbReference type="EMBL" id="NKHZ01000031">
    <property type="protein sequence ID" value="PNS19527.1"/>
    <property type="molecule type" value="Genomic_DNA"/>
</dbReference>
<dbReference type="OrthoDB" id="271448at2759"/>